<reference evidence="2" key="1">
    <citation type="submission" date="2022-02" db="EMBL/GenBank/DDBJ databases">
        <authorList>
            <person name="Henning P.M."/>
            <person name="McCubbin A.G."/>
            <person name="Shore J.S."/>
        </authorList>
    </citation>
    <scope>NUCLEOTIDE SEQUENCE</scope>
    <source>
        <strain evidence="2">F60SS</strain>
        <tissue evidence="2">Leaves</tissue>
    </source>
</reference>
<keyword evidence="3" id="KW-1185">Reference proteome</keyword>
<dbReference type="Proteomes" id="UP001141552">
    <property type="component" value="Unassembled WGS sequence"/>
</dbReference>
<reference evidence="2" key="2">
    <citation type="journal article" date="2023" name="Plants (Basel)">
        <title>Annotation of the Turnera subulata (Passifloraceae) Draft Genome Reveals the S-Locus Evolved after the Divergence of Turneroideae from Passifloroideae in a Stepwise Manner.</title>
        <authorList>
            <person name="Henning P.M."/>
            <person name="Roalson E.H."/>
            <person name="Mir W."/>
            <person name="McCubbin A.G."/>
            <person name="Shore J.S."/>
        </authorList>
    </citation>
    <scope>NUCLEOTIDE SEQUENCE</scope>
    <source>
        <strain evidence="2">F60SS</strain>
    </source>
</reference>
<dbReference type="PANTHER" id="PTHR36616">
    <property type="entry name" value="BNAC07G32700D PROTEIN"/>
    <property type="match status" value="1"/>
</dbReference>
<comment type="caution">
    <text evidence="2">The sequence shown here is derived from an EMBL/GenBank/DDBJ whole genome shotgun (WGS) entry which is preliminary data.</text>
</comment>
<dbReference type="PANTHER" id="PTHR36616:SF5">
    <property type="entry name" value="DIS3-EXONUCLEASE-LIKE PROTEIN"/>
    <property type="match status" value="1"/>
</dbReference>
<sequence length="67" mass="7649">MLQLMCAVAFSAVPLTLYVPPVRSLNVFLEALEDLMHHFYSLSAYSRLRLVCSSNEKEKQEMLDLEG</sequence>
<keyword evidence="1" id="KW-0732">Signal</keyword>
<feature type="chain" id="PRO_5040257819" evidence="1">
    <location>
        <begin position="25"/>
        <end position="67"/>
    </location>
</feature>
<organism evidence="2 3">
    <name type="scientific">Turnera subulata</name>
    <dbReference type="NCBI Taxonomy" id="218843"/>
    <lineage>
        <taxon>Eukaryota</taxon>
        <taxon>Viridiplantae</taxon>
        <taxon>Streptophyta</taxon>
        <taxon>Embryophyta</taxon>
        <taxon>Tracheophyta</taxon>
        <taxon>Spermatophyta</taxon>
        <taxon>Magnoliopsida</taxon>
        <taxon>eudicotyledons</taxon>
        <taxon>Gunneridae</taxon>
        <taxon>Pentapetalae</taxon>
        <taxon>rosids</taxon>
        <taxon>fabids</taxon>
        <taxon>Malpighiales</taxon>
        <taxon>Passifloraceae</taxon>
        <taxon>Turnera</taxon>
    </lineage>
</organism>
<evidence type="ECO:0000256" key="1">
    <source>
        <dbReference type="SAM" id="SignalP"/>
    </source>
</evidence>
<protein>
    <submittedName>
        <fullName evidence="2">Uncharacterized protein</fullName>
    </submittedName>
</protein>
<dbReference type="AlphaFoldDB" id="A0A9Q0G946"/>
<feature type="signal peptide" evidence="1">
    <location>
        <begin position="1"/>
        <end position="24"/>
    </location>
</feature>
<gene>
    <name evidence="2" type="ORF">Tsubulata_045821</name>
</gene>
<dbReference type="EMBL" id="JAKUCV010002040">
    <property type="protein sequence ID" value="KAJ4844131.1"/>
    <property type="molecule type" value="Genomic_DNA"/>
</dbReference>
<proteinExistence type="predicted"/>
<accession>A0A9Q0G946</accession>
<evidence type="ECO:0000313" key="2">
    <source>
        <dbReference type="EMBL" id="KAJ4844131.1"/>
    </source>
</evidence>
<name>A0A9Q0G946_9ROSI</name>
<evidence type="ECO:0000313" key="3">
    <source>
        <dbReference type="Proteomes" id="UP001141552"/>
    </source>
</evidence>
<dbReference type="OrthoDB" id="1893998at2759"/>